<evidence type="ECO:0000259" key="2">
    <source>
        <dbReference type="Pfam" id="PF09362"/>
    </source>
</evidence>
<feature type="region of interest" description="Disordered" evidence="1">
    <location>
        <begin position="370"/>
        <end position="474"/>
    </location>
</feature>
<keyword evidence="4" id="KW-1185">Reference proteome</keyword>
<evidence type="ECO:0000313" key="4">
    <source>
        <dbReference type="Proteomes" id="UP001583177"/>
    </source>
</evidence>
<feature type="compositionally biased region" description="Low complexity" evidence="1">
    <location>
        <begin position="394"/>
        <end position="474"/>
    </location>
</feature>
<protein>
    <recommendedName>
        <fullName evidence="2">DUF1996 domain-containing protein</fullName>
    </recommendedName>
</protein>
<evidence type="ECO:0000313" key="3">
    <source>
        <dbReference type="EMBL" id="KAL1857698.1"/>
    </source>
</evidence>
<evidence type="ECO:0000256" key="1">
    <source>
        <dbReference type="SAM" id="MobiDB-lite"/>
    </source>
</evidence>
<name>A0ABR3WBH1_9PEZI</name>
<gene>
    <name evidence="3" type="ORF">Daus18300_010218</name>
</gene>
<feature type="compositionally biased region" description="Gly residues" evidence="1">
    <location>
        <begin position="383"/>
        <end position="393"/>
    </location>
</feature>
<accession>A0ABR3WBH1</accession>
<dbReference type="PANTHER" id="PTHR43662:SF11">
    <property type="entry name" value="WSC DOMAIN-CONTAINING PROTEIN"/>
    <property type="match status" value="1"/>
</dbReference>
<dbReference type="Proteomes" id="UP001583177">
    <property type="component" value="Unassembled WGS sequence"/>
</dbReference>
<dbReference type="PANTHER" id="PTHR43662">
    <property type="match status" value="1"/>
</dbReference>
<feature type="compositionally biased region" description="Basic and acidic residues" evidence="1">
    <location>
        <begin position="530"/>
        <end position="539"/>
    </location>
</feature>
<dbReference type="Pfam" id="PF09362">
    <property type="entry name" value="DUF1996"/>
    <property type="match status" value="1"/>
</dbReference>
<organism evidence="3 4">
    <name type="scientific">Diaporthe australafricana</name>
    <dbReference type="NCBI Taxonomy" id="127596"/>
    <lineage>
        <taxon>Eukaryota</taxon>
        <taxon>Fungi</taxon>
        <taxon>Dikarya</taxon>
        <taxon>Ascomycota</taxon>
        <taxon>Pezizomycotina</taxon>
        <taxon>Sordariomycetes</taxon>
        <taxon>Sordariomycetidae</taxon>
        <taxon>Diaporthales</taxon>
        <taxon>Diaporthaceae</taxon>
        <taxon>Diaporthe</taxon>
    </lineage>
</organism>
<proteinExistence type="predicted"/>
<feature type="domain" description="DUF1996" evidence="2">
    <location>
        <begin position="41"/>
        <end position="303"/>
    </location>
</feature>
<dbReference type="EMBL" id="JAWRVE010000110">
    <property type="protein sequence ID" value="KAL1857698.1"/>
    <property type="molecule type" value="Genomic_DNA"/>
</dbReference>
<reference evidence="3 4" key="1">
    <citation type="journal article" date="2024" name="IMA Fungus">
        <title>IMA Genome - F19 : A genome assembly and annotation guide to empower mycologists, including annotated draft genome sequences of Ceratocystis pirilliformis, Diaporthe australafricana, Fusarium ophioides, Paecilomyces lecythidis, and Sporothrix stenoceras.</title>
        <authorList>
            <person name="Aylward J."/>
            <person name="Wilson A.M."/>
            <person name="Visagie C.M."/>
            <person name="Spraker J."/>
            <person name="Barnes I."/>
            <person name="Buitendag C."/>
            <person name="Ceriani C."/>
            <person name="Del Mar Angel L."/>
            <person name="du Plessis D."/>
            <person name="Fuchs T."/>
            <person name="Gasser K."/>
            <person name="Kramer D."/>
            <person name="Li W."/>
            <person name="Munsamy K."/>
            <person name="Piso A."/>
            <person name="Price J.L."/>
            <person name="Sonnekus B."/>
            <person name="Thomas C."/>
            <person name="van der Nest A."/>
            <person name="van Dijk A."/>
            <person name="van Heerden A."/>
            <person name="van Vuuren N."/>
            <person name="Yilmaz N."/>
            <person name="Duong T.A."/>
            <person name="van der Merwe N.A."/>
            <person name="Wingfield M.J."/>
            <person name="Wingfield B.D."/>
        </authorList>
    </citation>
    <scope>NUCLEOTIDE SEQUENCE [LARGE SCALE GENOMIC DNA]</scope>
    <source>
        <strain evidence="3 4">CMW 18300</strain>
    </source>
</reference>
<feature type="region of interest" description="Disordered" evidence="1">
    <location>
        <begin position="530"/>
        <end position="551"/>
    </location>
</feature>
<feature type="compositionally biased region" description="Low complexity" evidence="1">
    <location>
        <begin position="370"/>
        <end position="382"/>
    </location>
</feature>
<sequence>MRYTAPALAALAVAVQAAQDSRTFAVLRFYGDGPLLEDLVDPIVSPGKPSSHMHTLMGGSNIGVSATGETMMESSCSNALIVGDFSGYWVPKLYFHDQAAGTVEPVDMFYMNVYYFFEPTDDDIKAFPLGLQMVAGDASLRSCPDFGGELQTDGSSPVQPVQFTCPRSDYNVPGWPSASESDGSKAGIQDPNNQGAGQGFPFAECDGYASPLRSDVHLPSCYDPSKGLTDYKNNMVFPTTNKATGKQNCPEGFIHTPHLFYEMYWNTPLFKDRWTPGQGSQPFVLANGDLTGCSSHADFLAAWEPDVLQHIIDTCNAGDEGMDKCAGVTVRDRTTTCDAASPAQNRIASTLNALPGNNPLAGWGVGSSANVGSSTGSSSGTDTGSGTGSGSGSGSESSGDDNSASSSANQPAATAASSSSSSSAAAASPIELATGNTENEEAAATPKNNSPPAAAPQVTPAPDTAAAAAPPGQQQQPAVVSSSVVTLANGVVSTIWETLWVTVTQTVYERQVQETDVPVARKRDLGHAHGHAHAHEHLLRQRSPHARRVRR</sequence>
<feature type="compositionally biased region" description="Basic residues" evidence="1">
    <location>
        <begin position="540"/>
        <end position="551"/>
    </location>
</feature>
<comment type="caution">
    <text evidence="3">The sequence shown here is derived from an EMBL/GenBank/DDBJ whole genome shotgun (WGS) entry which is preliminary data.</text>
</comment>
<dbReference type="InterPro" id="IPR018535">
    <property type="entry name" value="DUF1996"/>
</dbReference>